<name>A0AAQ1SVR9_9PSED</name>
<dbReference type="EMBL" id="OPYN01000203">
    <property type="protein sequence ID" value="SPO63181.1"/>
    <property type="molecule type" value="Genomic_DNA"/>
</dbReference>
<proteinExistence type="predicted"/>
<accession>A0AAQ1SVR9</accession>
<dbReference type="Proteomes" id="UP000294335">
    <property type="component" value="Unassembled WGS sequence"/>
</dbReference>
<organism evidence="2 3">
    <name type="scientific">Pseudomonas inefficax</name>
    <dbReference type="NCBI Taxonomy" id="2078786"/>
    <lineage>
        <taxon>Bacteria</taxon>
        <taxon>Pseudomonadati</taxon>
        <taxon>Pseudomonadota</taxon>
        <taxon>Gammaproteobacteria</taxon>
        <taxon>Pseudomonadales</taxon>
        <taxon>Pseudomonadaceae</taxon>
        <taxon>Pseudomonas</taxon>
    </lineage>
</organism>
<sequence>MHSPRRVTRSLVGAGAPANTGEAGAMHRVAGFAGMPAPTGIAFASPLVTATTTDS</sequence>
<protein>
    <submittedName>
        <fullName evidence="2">Uncharacterized protein</fullName>
    </submittedName>
</protein>
<keyword evidence="3" id="KW-1185">Reference proteome</keyword>
<comment type="caution">
    <text evidence="2">The sequence shown here is derived from an EMBL/GenBank/DDBJ whole genome shotgun (WGS) entry which is preliminary data.</text>
</comment>
<dbReference type="AlphaFoldDB" id="A0AAQ1SVR9"/>
<feature type="region of interest" description="Disordered" evidence="1">
    <location>
        <begin position="1"/>
        <end position="20"/>
    </location>
</feature>
<gene>
    <name evidence="2" type="ORF">JV551A3_V1_2030006</name>
</gene>
<reference evidence="2 3" key="1">
    <citation type="submission" date="2018-02" db="EMBL/GenBank/DDBJ databases">
        <authorList>
            <person name="Dubost A."/>
        </authorList>
    </citation>
    <scope>NUCLEOTIDE SEQUENCE [LARGE SCALE GENOMIC DNA]</scope>
    <source>
        <strain evidence="3">JV551A3</strain>
    </source>
</reference>
<evidence type="ECO:0000313" key="2">
    <source>
        <dbReference type="EMBL" id="SPO63181.1"/>
    </source>
</evidence>
<evidence type="ECO:0000313" key="3">
    <source>
        <dbReference type="Proteomes" id="UP000294335"/>
    </source>
</evidence>
<evidence type="ECO:0000256" key="1">
    <source>
        <dbReference type="SAM" id="MobiDB-lite"/>
    </source>
</evidence>